<dbReference type="CDD" id="cd02883">
    <property type="entry name" value="NUDIX_Hydrolase"/>
    <property type="match status" value="1"/>
</dbReference>
<keyword evidence="3 4" id="KW-0378">Hydrolase</keyword>
<dbReference type="InterPro" id="IPR015797">
    <property type="entry name" value="NUDIX_hydrolase-like_dom_sf"/>
</dbReference>
<dbReference type="PROSITE" id="PS00893">
    <property type="entry name" value="NUDIX_BOX"/>
    <property type="match status" value="1"/>
</dbReference>
<evidence type="ECO:0000313" key="6">
    <source>
        <dbReference type="EMBL" id="MBA5222835.1"/>
    </source>
</evidence>
<gene>
    <name evidence="6" type="ORF">H1X69_15610</name>
</gene>
<dbReference type="InterPro" id="IPR020476">
    <property type="entry name" value="Nudix_hydrolase"/>
</dbReference>
<dbReference type="InterPro" id="IPR020084">
    <property type="entry name" value="NUDIX_hydrolase_CS"/>
</dbReference>
<dbReference type="Gene3D" id="3.90.79.10">
    <property type="entry name" value="Nucleoside Triphosphate Pyrophosphohydrolase"/>
    <property type="match status" value="1"/>
</dbReference>
<dbReference type="PRINTS" id="PR00502">
    <property type="entry name" value="NUDIXFAMILY"/>
</dbReference>
<dbReference type="EMBL" id="JACERG010000010">
    <property type="protein sequence ID" value="MBA5222835.1"/>
    <property type="molecule type" value="Genomic_DNA"/>
</dbReference>
<evidence type="ECO:0000256" key="3">
    <source>
        <dbReference type="ARBA" id="ARBA00022801"/>
    </source>
</evidence>
<dbReference type="InterPro" id="IPR000086">
    <property type="entry name" value="NUDIX_hydrolase_dom"/>
</dbReference>
<proteinExistence type="inferred from homology"/>
<evidence type="ECO:0000313" key="7">
    <source>
        <dbReference type="Proteomes" id="UP000587608"/>
    </source>
</evidence>
<comment type="caution">
    <text evidence="6">The sequence shown here is derived from an EMBL/GenBank/DDBJ whole genome shotgun (WGS) entry which is preliminary data.</text>
</comment>
<dbReference type="SUPFAM" id="SSF55811">
    <property type="entry name" value="Nudix"/>
    <property type="match status" value="1"/>
</dbReference>
<protein>
    <submittedName>
        <fullName evidence="6">NUDIX hydrolase</fullName>
    </submittedName>
</protein>
<reference evidence="6 7" key="1">
    <citation type="submission" date="2020-07" db="EMBL/GenBank/DDBJ databases">
        <title>Differential regulation of undecylprodigiosin biosynthesis in the yeast-scavenging Streptomyces strain MBK6.</title>
        <authorList>
            <person name="Baral B."/>
            <person name="Siitonen V."/>
            <person name="Laughlin M."/>
            <person name="Yamada K."/>
            <person name="Ilomaeki M."/>
            <person name="Metsae-Ketelae M."/>
            <person name="Niemi J."/>
        </authorList>
    </citation>
    <scope>NUCLEOTIDE SEQUENCE [LARGE SCALE GENOMIC DNA]</scope>
    <source>
        <strain evidence="6 7">MBK6</strain>
    </source>
</reference>
<dbReference type="RefSeq" id="WP_191853069.1">
    <property type="nucleotide sequence ID" value="NZ_CP108324.1"/>
</dbReference>
<evidence type="ECO:0000259" key="5">
    <source>
        <dbReference type="PROSITE" id="PS51462"/>
    </source>
</evidence>
<dbReference type="AlphaFoldDB" id="A0A7W2HV54"/>
<organism evidence="6 7">
    <name type="scientific">Streptomyces griseoaurantiacus</name>
    <dbReference type="NCBI Taxonomy" id="68213"/>
    <lineage>
        <taxon>Bacteria</taxon>
        <taxon>Bacillati</taxon>
        <taxon>Actinomycetota</taxon>
        <taxon>Actinomycetes</taxon>
        <taxon>Kitasatosporales</taxon>
        <taxon>Streptomycetaceae</taxon>
        <taxon>Streptomyces</taxon>
        <taxon>Streptomyces aurantiacus group</taxon>
    </lineage>
</organism>
<dbReference type="GO" id="GO:0016787">
    <property type="term" value="F:hydrolase activity"/>
    <property type="evidence" value="ECO:0007669"/>
    <property type="project" value="UniProtKB-KW"/>
</dbReference>
<dbReference type="PANTHER" id="PTHR43046">
    <property type="entry name" value="GDP-MANNOSE MANNOSYL HYDROLASE"/>
    <property type="match status" value="1"/>
</dbReference>
<dbReference type="PROSITE" id="PS51462">
    <property type="entry name" value="NUDIX"/>
    <property type="match status" value="1"/>
</dbReference>
<feature type="domain" description="Nudix hydrolase" evidence="5">
    <location>
        <begin position="1"/>
        <end position="142"/>
    </location>
</feature>
<dbReference type="Pfam" id="PF00293">
    <property type="entry name" value="NUDIX"/>
    <property type="match status" value="1"/>
</dbReference>
<evidence type="ECO:0000256" key="4">
    <source>
        <dbReference type="RuleBase" id="RU003476"/>
    </source>
</evidence>
<sequence length="152" mass="17035">MRRNVRVAAYGVCVRDGRVLLARLNIAGAPPQWTLPGGGTEHGEDPYDTVVREVEEETGYRVEPVALLGVESARRTFPRRGLRRPVDHMAVRLLYEVRITGGALRPEPDGSTDLAAWHDLTAVETLTRVPYVDTALRLWRERPLTGRAGDRR</sequence>
<dbReference type="Proteomes" id="UP000587608">
    <property type="component" value="Unassembled WGS sequence"/>
</dbReference>
<name>A0A7W2HV54_9ACTN</name>
<accession>A0A7W2HV54</accession>
<evidence type="ECO:0000256" key="1">
    <source>
        <dbReference type="ARBA" id="ARBA00001946"/>
    </source>
</evidence>
<comment type="cofactor">
    <cofactor evidence="1">
        <name>Mg(2+)</name>
        <dbReference type="ChEBI" id="CHEBI:18420"/>
    </cofactor>
</comment>
<evidence type="ECO:0000256" key="2">
    <source>
        <dbReference type="ARBA" id="ARBA00005582"/>
    </source>
</evidence>
<comment type="similarity">
    <text evidence="2 4">Belongs to the Nudix hydrolase family.</text>
</comment>
<dbReference type="PANTHER" id="PTHR43046:SF16">
    <property type="entry name" value="ADP-RIBOSE PYROPHOSPHATASE YJHB-RELATED"/>
    <property type="match status" value="1"/>
</dbReference>